<feature type="transmembrane region" description="Helical" evidence="3">
    <location>
        <begin position="89"/>
        <end position="112"/>
    </location>
</feature>
<dbReference type="InterPro" id="IPR041916">
    <property type="entry name" value="Anti_sigma_zinc_sf"/>
</dbReference>
<dbReference type="Gene3D" id="1.10.10.1320">
    <property type="entry name" value="Anti-sigma factor, zinc-finger domain"/>
    <property type="match status" value="1"/>
</dbReference>
<evidence type="ECO:0000259" key="5">
    <source>
        <dbReference type="Pfam" id="PF13490"/>
    </source>
</evidence>
<keyword evidence="1" id="KW-0732">Signal</keyword>
<dbReference type="AlphaFoldDB" id="B9L0I1"/>
<feature type="compositionally biased region" description="Pro residues" evidence="2">
    <location>
        <begin position="232"/>
        <end position="243"/>
    </location>
</feature>
<dbReference type="InterPro" id="IPR032812">
    <property type="entry name" value="SbsA_Ig"/>
</dbReference>
<accession>B9L0I1</accession>
<feature type="region of interest" description="Disordered" evidence="2">
    <location>
        <begin position="229"/>
        <end position="308"/>
    </location>
</feature>
<evidence type="ECO:0000256" key="2">
    <source>
        <dbReference type="SAM" id="MobiDB-lite"/>
    </source>
</evidence>
<proteinExistence type="predicted"/>
<gene>
    <name evidence="6" type="ordered locus">trd_1051</name>
</gene>
<evidence type="ECO:0000256" key="3">
    <source>
        <dbReference type="SAM" id="Phobius"/>
    </source>
</evidence>
<organism evidence="6 7">
    <name type="scientific">Thermomicrobium roseum (strain ATCC 27502 / DSM 5159 / P-2)</name>
    <dbReference type="NCBI Taxonomy" id="309801"/>
    <lineage>
        <taxon>Bacteria</taxon>
        <taxon>Pseudomonadati</taxon>
        <taxon>Thermomicrobiota</taxon>
        <taxon>Thermomicrobia</taxon>
        <taxon>Thermomicrobiales</taxon>
        <taxon>Thermomicrobiaceae</taxon>
        <taxon>Thermomicrobium</taxon>
    </lineage>
</organism>
<evidence type="ECO:0000313" key="7">
    <source>
        <dbReference type="Proteomes" id="UP000000447"/>
    </source>
</evidence>
<feature type="domain" description="Putative zinc-finger" evidence="5">
    <location>
        <begin position="6"/>
        <end position="40"/>
    </location>
</feature>
<evidence type="ECO:0000259" key="4">
    <source>
        <dbReference type="Pfam" id="PF13205"/>
    </source>
</evidence>
<name>B9L0I1_THERP</name>
<dbReference type="Pfam" id="PF13490">
    <property type="entry name" value="zf-HC2"/>
    <property type="match status" value="1"/>
</dbReference>
<feature type="compositionally biased region" description="Pro residues" evidence="2">
    <location>
        <begin position="251"/>
        <end position="261"/>
    </location>
</feature>
<evidence type="ECO:0000313" key="6">
    <source>
        <dbReference type="EMBL" id="ACM06093.1"/>
    </source>
</evidence>
<dbReference type="STRING" id="309801.trd_1051"/>
<feature type="domain" description="SbsA Ig-like" evidence="4">
    <location>
        <begin position="116"/>
        <end position="220"/>
    </location>
</feature>
<keyword evidence="3" id="KW-0472">Membrane</keyword>
<dbReference type="RefSeq" id="WP_015922005.1">
    <property type="nucleotide sequence ID" value="NC_011959.1"/>
</dbReference>
<dbReference type="EMBL" id="CP001275">
    <property type="protein sequence ID" value="ACM06093.1"/>
    <property type="molecule type" value="Genomic_DNA"/>
</dbReference>
<reference evidence="6 7" key="1">
    <citation type="journal article" date="2009" name="PLoS ONE">
        <title>Complete genome sequence of the aerobic CO-oxidizing thermophile Thermomicrobium roseum.</title>
        <authorList>
            <person name="Wu D."/>
            <person name="Raymond J."/>
            <person name="Wu M."/>
            <person name="Chatterji S."/>
            <person name="Ren Q."/>
            <person name="Graham J.E."/>
            <person name="Bryant D.A."/>
            <person name="Robb F."/>
            <person name="Colman A."/>
            <person name="Tallon L.J."/>
            <person name="Badger J.H."/>
            <person name="Madupu R."/>
            <person name="Ward N.L."/>
            <person name="Eisen J.A."/>
        </authorList>
    </citation>
    <scope>NUCLEOTIDE SEQUENCE [LARGE SCALE GENOMIC DNA]</scope>
    <source>
        <strain evidence="7">ATCC 27502 / DSM 5159 / P-2</strain>
    </source>
</reference>
<dbReference type="OrthoDB" id="6194834at2"/>
<dbReference type="InterPro" id="IPR027383">
    <property type="entry name" value="Znf_put"/>
</dbReference>
<dbReference type="HOGENOM" id="CLU_569765_0_0_0"/>
<keyword evidence="7" id="KW-1185">Reference proteome</keyword>
<dbReference type="Proteomes" id="UP000000447">
    <property type="component" value="Chromosome"/>
</dbReference>
<dbReference type="eggNOG" id="COG5662">
    <property type="taxonomic scope" value="Bacteria"/>
</dbReference>
<keyword evidence="3" id="KW-1133">Transmembrane helix</keyword>
<dbReference type="KEGG" id="tro:trd_1051"/>
<evidence type="ECO:0000256" key="1">
    <source>
        <dbReference type="ARBA" id="ARBA00022729"/>
    </source>
</evidence>
<keyword evidence="3" id="KW-0812">Transmembrane</keyword>
<feature type="compositionally biased region" description="Pro residues" evidence="2">
    <location>
        <begin position="275"/>
        <end position="308"/>
    </location>
</feature>
<sequence length="479" mass="52445">MTPHRCRRYRHLLSLYLDGELSAEDERRLRAHLAECTDCRRLLEDYRALRERIRRLPPVPPPPQHLRDDLWRRIAADERQHRRTQRFHLAVASSALGVIVLLVALLSASLGYQRVQPPRVIASSPAASSQQLWPIYQPIEIVFSKPMNEESVLANLRIVPPGERDRLPISWNGSKLVIGADETRRVALLPDTVYQIAILAEAEDRWGNRLGTTFVLTFRTSSAIVHAIETPTPTPAVPPPTPPIATTVPTRTPPAPPPVPSPTAATSDEQSTTHPAPPVVVSPPVLGPSPTATPIPSPTPAPAPTPTPTPEPIPVLITPTPTPSTPEPVPVTGAFAKLYWGNQTVQQRLGAPVSPAVTVNAAELVFQRGIIVERFDTMTIYILEAASTWRSVAEPPPIDPPLEFREVEPNLWVPGGTFGQVWEALALAEPLGFATESDVHVMTAGARIQAFEHGLLISSDRGFIYALYSDGTWQQFPTG</sequence>
<dbReference type="Pfam" id="PF13205">
    <property type="entry name" value="Big_5"/>
    <property type="match status" value="1"/>
</dbReference>
<protein>
    <submittedName>
        <fullName evidence="6">Uncharacterized protein</fullName>
    </submittedName>
</protein>